<protein>
    <submittedName>
        <fullName evidence="3">Polysaccharide biosynthesis protein with aminopeptidase-like domain protein</fullName>
    </submittedName>
</protein>
<accession>A0A6V8LSZ2</accession>
<proteinExistence type="predicted"/>
<reference evidence="3 4" key="2">
    <citation type="submission" date="2020-05" db="EMBL/GenBank/DDBJ databases">
        <title>Draft genome sequence of Desulfovibrio sp. strainFSS-1.</title>
        <authorList>
            <person name="Shimoshige H."/>
            <person name="Kobayashi H."/>
            <person name="Maekawa T."/>
        </authorList>
    </citation>
    <scope>NUCLEOTIDE SEQUENCE [LARGE SCALE GENOMIC DNA]</scope>
    <source>
        <strain evidence="3 4">SIID29052-01</strain>
    </source>
</reference>
<feature type="domain" description="DUF2172" evidence="1">
    <location>
        <begin position="61"/>
        <end position="155"/>
    </location>
</feature>
<evidence type="ECO:0000259" key="2">
    <source>
        <dbReference type="Pfam" id="PF16254"/>
    </source>
</evidence>
<dbReference type="Pfam" id="PF16254">
    <property type="entry name" value="DUF4910"/>
    <property type="match status" value="1"/>
</dbReference>
<dbReference type="Proteomes" id="UP000494245">
    <property type="component" value="Unassembled WGS sequence"/>
</dbReference>
<name>A0A6V8LSZ2_9BACT</name>
<comment type="caution">
    <text evidence="3">The sequence shown here is derived from an EMBL/GenBank/DDBJ whole genome shotgun (WGS) entry which is preliminary data.</text>
</comment>
<gene>
    <name evidence="3" type="ORF">NNJEOMEG_02702</name>
</gene>
<dbReference type="Pfam" id="PF09940">
    <property type="entry name" value="DUF2172"/>
    <property type="match status" value="1"/>
</dbReference>
<dbReference type="Gene3D" id="3.50.30.90">
    <property type="match status" value="1"/>
</dbReference>
<dbReference type="AlphaFoldDB" id="A0A6V8LSZ2"/>
<keyword evidence="4" id="KW-1185">Reference proteome</keyword>
<dbReference type="Gene3D" id="3.40.630.10">
    <property type="entry name" value="Zn peptidases"/>
    <property type="match status" value="1"/>
</dbReference>
<dbReference type="InterPro" id="IPR032589">
    <property type="entry name" value="DUF4910"/>
</dbReference>
<keyword evidence="3" id="KW-0031">Aminopeptidase</keyword>
<dbReference type="RefSeq" id="WP_173085325.1">
    <property type="nucleotide sequence ID" value="NZ_BLTE01000012.1"/>
</dbReference>
<evidence type="ECO:0000313" key="4">
    <source>
        <dbReference type="Proteomes" id="UP000494245"/>
    </source>
</evidence>
<evidence type="ECO:0000259" key="1">
    <source>
        <dbReference type="Pfam" id="PF09940"/>
    </source>
</evidence>
<sequence length="433" mass="48881">MTESARRMIELTRQLSPLPRLLVSRGLDRAFELLQEHFPDMVVHAWASGEAREDWVAPLSWNLVRGELRHVDGGLIYSSVEHPLLVVPYSQPFSGLVSGEELAAHASTRPDRPHAFCLEHRLAYNYRLKDWRLSLPHDFLSNLPEGPFHVLIETEVEPGTLRVGELFLPGESDAVVCFSAHIDELCNDDLSGCVVGLELFRWLSGRKRKHSYQLLLFPELFGALFWAYDNRGILARTVGMLNLEALGAGERLCMKRSLSGDSDVDNALRLALREENAALNELGFFEGYGNDERVFMWPGVNVPSPALQRFPFPEYHTSDDVPDLLSPEMMDNALRVCRHFVGILEDDAVPAFTGMLPPWLTKWGLYYDQTQEKHMAGKFNNELLFSVDGVNSLAELASLTGLRFSAVKDYLDKFVQHGLMTYSPKPPTQGRRA</sequence>
<organism evidence="3 4">
    <name type="scientific">Fundidesulfovibrio magnetotacticus</name>
    <dbReference type="NCBI Taxonomy" id="2730080"/>
    <lineage>
        <taxon>Bacteria</taxon>
        <taxon>Pseudomonadati</taxon>
        <taxon>Thermodesulfobacteriota</taxon>
        <taxon>Desulfovibrionia</taxon>
        <taxon>Desulfovibrionales</taxon>
        <taxon>Desulfovibrionaceae</taxon>
        <taxon>Fundidesulfovibrio</taxon>
    </lineage>
</organism>
<evidence type="ECO:0000313" key="3">
    <source>
        <dbReference type="EMBL" id="GFK94854.1"/>
    </source>
</evidence>
<dbReference type="GO" id="GO:0004177">
    <property type="term" value="F:aminopeptidase activity"/>
    <property type="evidence" value="ECO:0007669"/>
    <property type="project" value="UniProtKB-KW"/>
</dbReference>
<reference evidence="3 4" key="1">
    <citation type="submission" date="2020-04" db="EMBL/GenBank/DDBJ databases">
        <authorList>
            <consortium name="Desulfovibrio sp. FSS-1 genome sequencing consortium"/>
            <person name="Shimoshige H."/>
            <person name="Kobayashi H."/>
            <person name="Maekawa T."/>
        </authorList>
    </citation>
    <scope>NUCLEOTIDE SEQUENCE [LARGE SCALE GENOMIC DNA]</scope>
    <source>
        <strain evidence="3 4">SIID29052-01</strain>
    </source>
</reference>
<keyword evidence="3" id="KW-0645">Protease</keyword>
<dbReference type="SUPFAM" id="SSF53187">
    <property type="entry name" value="Zn-dependent exopeptidases"/>
    <property type="match status" value="1"/>
</dbReference>
<dbReference type="EMBL" id="BLTE01000012">
    <property type="protein sequence ID" value="GFK94854.1"/>
    <property type="molecule type" value="Genomic_DNA"/>
</dbReference>
<feature type="domain" description="DUF4910" evidence="2">
    <location>
        <begin position="11"/>
        <end position="347"/>
    </location>
</feature>
<keyword evidence="3" id="KW-0378">Hydrolase</keyword>
<dbReference type="InterPro" id="IPR032610">
    <property type="entry name" value="DUF2172"/>
</dbReference>